<evidence type="ECO:0000313" key="2">
    <source>
        <dbReference type="EMBL" id="AKA71875.1"/>
    </source>
</evidence>
<name>A0A0E3MAA0_CLOSL</name>
<gene>
    <name evidence="2" type="ORF">CSCA_4750</name>
</gene>
<evidence type="ECO:0000259" key="1">
    <source>
        <dbReference type="Pfam" id="PF21778"/>
    </source>
</evidence>
<feature type="domain" description="DUF6873" evidence="1">
    <location>
        <begin position="5"/>
        <end position="230"/>
    </location>
</feature>
<dbReference type="AlphaFoldDB" id="A0A0E3MAA0"/>
<proteinExistence type="predicted"/>
<reference evidence="2 3" key="1">
    <citation type="journal article" date="2015" name="J. Biotechnol.">
        <title>Complete genome sequence of a malodorant-producing acetogen, Clostridium scatologenes ATCC 25775(T).</title>
        <authorList>
            <person name="Zhu Z."/>
            <person name="Guo T."/>
            <person name="Zheng H."/>
            <person name="Song T."/>
            <person name="Ouyang P."/>
            <person name="Xie J."/>
        </authorList>
    </citation>
    <scope>NUCLEOTIDE SEQUENCE [LARGE SCALE GENOMIC DNA]</scope>
    <source>
        <strain evidence="2 3">ATCC 25775</strain>
    </source>
</reference>
<dbReference type="Proteomes" id="UP000033115">
    <property type="component" value="Chromosome"/>
</dbReference>
<dbReference type="RefSeq" id="WP_029162102.1">
    <property type="nucleotide sequence ID" value="NZ_CP009933.1"/>
</dbReference>
<dbReference type="HOGENOM" id="CLU_104531_0_0_9"/>
<dbReference type="EMBL" id="CP009933">
    <property type="protein sequence ID" value="AKA71875.1"/>
    <property type="molecule type" value="Genomic_DNA"/>
</dbReference>
<dbReference type="Pfam" id="PF21778">
    <property type="entry name" value="DUF6873"/>
    <property type="match status" value="1"/>
</dbReference>
<dbReference type="InterPro" id="IPR049238">
    <property type="entry name" value="DUF6873"/>
</dbReference>
<organism evidence="2 3">
    <name type="scientific">Clostridium scatologenes</name>
    <dbReference type="NCBI Taxonomy" id="1548"/>
    <lineage>
        <taxon>Bacteria</taxon>
        <taxon>Bacillati</taxon>
        <taxon>Bacillota</taxon>
        <taxon>Clostridia</taxon>
        <taxon>Eubacteriales</taxon>
        <taxon>Clostridiaceae</taxon>
        <taxon>Clostridium</taxon>
    </lineage>
</organism>
<evidence type="ECO:0000313" key="3">
    <source>
        <dbReference type="Proteomes" id="UP000033115"/>
    </source>
</evidence>
<protein>
    <recommendedName>
        <fullName evidence="1">DUF6873 domain-containing protein</fullName>
    </recommendedName>
</protein>
<dbReference type="KEGG" id="csq:CSCA_4750"/>
<dbReference type="STRING" id="1548.CSCA_4750"/>
<accession>A0A0E3MAA0</accession>
<keyword evidence="3" id="KW-1185">Reference proteome</keyword>
<sequence length="251" mass="28664">MKYTIVDFRISDEEKGNLKKLGYEILICPPSNLLYEAVCGHPDILLHIISKDTIMVHKDMNKEFVDKLISINFKVIFSQNSLQEKYPYDIFLNSVNMPSLFVHNIKYTDPNLMLYVKDKKTINVNQGYTKCSTAIVNDKAIITSDKSIAKALINENIDVLLLPPGDILLPGLNYGFIGGCCGLLNKNSMAFYGNLENYLYGDKVIEFLKKYDVNPIFLSNGKLIDRGSIFIVNKEDHQNDIAEKQIHRHYM</sequence>